<dbReference type="PRINTS" id="PR00682">
    <property type="entry name" value="IPNSYNTHASE"/>
</dbReference>
<dbReference type="InterPro" id="IPR050231">
    <property type="entry name" value="Iron_ascorbate_oxido_reductase"/>
</dbReference>
<feature type="region of interest" description="Disordered" evidence="3">
    <location>
        <begin position="93"/>
        <end position="125"/>
    </location>
</feature>
<keyword evidence="2" id="KW-0479">Metal-binding</keyword>
<name>A0A5N6TGK7_ASPAV</name>
<dbReference type="GO" id="GO:0044283">
    <property type="term" value="P:small molecule biosynthetic process"/>
    <property type="evidence" value="ECO:0007669"/>
    <property type="project" value="UniProtKB-ARBA"/>
</dbReference>
<evidence type="ECO:0000256" key="2">
    <source>
        <dbReference type="RuleBase" id="RU003682"/>
    </source>
</evidence>
<dbReference type="GO" id="GO:0046872">
    <property type="term" value="F:metal ion binding"/>
    <property type="evidence" value="ECO:0007669"/>
    <property type="project" value="UniProtKB-KW"/>
</dbReference>
<dbReference type="EMBL" id="ML742367">
    <property type="protein sequence ID" value="KAE8145249.1"/>
    <property type="molecule type" value="Genomic_DNA"/>
</dbReference>
<evidence type="ECO:0000259" key="4">
    <source>
        <dbReference type="PROSITE" id="PS51471"/>
    </source>
</evidence>
<dbReference type="InterPro" id="IPR005123">
    <property type="entry name" value="Oxoglu/Fe-dep_dioxygenase_dom"/>
</dbReference>
<dbReference type="InterPro" id="IPR027443">
    <property type="entry name" value="IPNS-like_sf"/>
</dbReference>
<dbReference type="PANTHER" id="PTHR47990">
    <property type="entry name" value="2-OXOGLUTARATE (2OG) AND FE(II)-DEPENDENT OXYGENASE SUPERFAMILY PROTEIN-RELATED"/>
    <property type="match status" value="1"/>
</dbReference>
<reference evidence="5 6" key="1">
    <citation type="submission" date="2019-04" db="EMBL/GenBank/DDBJ databases">
        <title>Friends and foes A comparative genomics study of 23 Aspergillus species from section Flavi.</title>
        <authorList>
            <consortium name="DOE Joint Genome Institute"/>
            <person name="Kjaerbolling I."/>
            <person name="Vesth T."/>
            <person name="Frisvad J.C."/>
            <person name="Nybo J.L."/>
            <person name="Theobald S."/>
            <person name="Kildgaard S."/>
            <person name="Isbrandt T."/>
            <person name="Kuo A."/>
            <person name="Sato A."/>
            <person name="Lyhne E.K."/>
            <person name="Kogle M.E."/>
            <person name="Wiebenga A."/>
            <person name="Kun R.S."/>
            <person name="Lubbers R.J."/>
            <person name="Makela M.R."/>
            <person name="Barry K."/>
            <person name="Chovatia M."/>
            <person name="Clum A."/>
            <person name="Daum C."/>
            <person name="Haridas S."/>
            <person name="He G."/>
            <person name="LaButti K."/>
            <person name="Lipzen A."/>
            <person name="Mondo S."/>
            <person name="Riley R."/>
            <person name="Salamov A."/>
            <person name="Simmons B.A."/>
            <person name="Magnuson J.K."/>
            <person name="Henrissat B."/>
            <person name="Mortensen U.H."/>
            <person name="Larsen T.O."/>
            <person name="Devries R.P."/>
            <person name="Grigoriev I.V."/>
            <person name="Machida M."/>
            <person name="Baker S.E."/>
            <person name="Andersen M.R."/>
        </authorList>
    </citation>
    <scope>NUCLEOTIDE SEQUENCE [LARGE SCALE GENOMIC DNA]</scope>
    <source>
        <strain evidence="5 6">IBT 18842</strain>
    </source>
</reference>
<evidence type="ECO:0000256" key="1">
    <source>
        <dbReference type="ARBA" id="ARBA00008056"/>
    </source>
</evidence>
<dbReference type="InterPro" id="IPR026992">
    <property type="entry name" value="DIOX_N"/>
</dbReference>
<dbReference type="AlphaFoldDB" id="A0A5N6TGK7"/>
<dbReference type="PROSITE" id="PS51471">
    <property type="entry name" value="FE2OG_OXY"/>
    <property type="match status" value="1"/>
</dbReference>
<keyword evidence="2" id="KW-0408">Iron</keyword>
<sequence>MTLSYLRRSLYNRFHSVTLGRRRLSSIPIIDFGGFYSNAKDRTLLIDQVRQACLQYGFFQITNHRVPSVLQKAIFTQAQDVFKLPLEVKDKYNNRDPKNYNRGYERPRSNNYENQGPGDSKEGFYFSEKLPPDHPAVLAGTLSAQNQYPAEIRDATVFRRVVDTYYEYMVSLSRDLMCVLAQTLELSPRWFDEFGRSPTATLGLLHYAAQTPDASKLERGIGAHTDFGTITILLQDNNGGLQVWDREGRQWVDVTPVPGALVVNLGNLMMRWTNDRYLSNLHRVINTSGNERYSVPFFFGGNPDYVVECLPSEETEGKYPPVSVREWMQGQYSDSLVGKSKGYKDLFPGIEQALK</sequence>
<keyword evidence="6" id="KW-1185">Reference proteome</keyword>
<protein>
    <submittedName>
        <fullName evidence="5">Oxidoreductase</fullName>
    </submittedName>
</protein>
<comment type="similarity">
    <text evidence="1 2">Belongs to the iron/ascorbate-dependent oxidoreductase family.</text>
</comment>
<dbReference type="InterPro" id="IPR044861">
    <property type="entry name" value="IPNS-like_FE2OG_OXY"/>
</dbReference>
<evidence type="ECO:0000313" key="5">
    <source>
        <dbReference type="EMBL" id="KAE8145249.1"/>
    </source>
</evidence>
<keyword evidence="2" id="KW-0560">Oxidoreductase</keyword>
<dbReference type="Proteomes" id="UP000325780">
    <property type="component" value="Unassembled WGS sequence"/>
</dbReference>
<dbReference type="SUPFAM" id="SSF51197">
    <property type="entry name" value="Clavaminate synthase-like"/>
    <property type="match status" value="1"/>
</dbReference>
<accession>A0A5N6TGK7</accession>
<evidence type="ECO:0000256" key="3">
    <source>
        <dbReference type="SAM" id="MobiDB-lite"/>
    </source>
</evidence>
<proteinExistence type="inferred from homology"/>
<dbReference type="Pfam" id="PF03171">
    <property type="entry name" value="2OG-FeII_Oxy"/>
    <property type="match status" value="1"/>
</dbReference>
<dbReference type="GO" id="GO:0016491">
    <property type="term" value="F:oxidoreductase activity"/>
    <property type="evidence" value="ECO:0007669"/>
    <property type="project" value="UniProtKB-KW"/>
</dbReference>
<dbReference type="Gene3D" id="2.60.120.330">
    <property type="entry name" value="B-lactam Antibiotic, Isopenicillin N Synthase, Chain"/>
    <property type="match status" value="1"/>
</dbReference>
<dbReference type="Pfam" id="PF14226">
    <property type="entry name" value="DIOX_N"/>
    <property type="match status" value="1"/>
</dbReference>
<gene>
    <name evidence="5" type="ORF">BDV25DRAFT_165065</name>
</gene>
<organism evidence="5 6">
    <name type="scientific">Aspergillus avenaceus</name>
    <dbReference type="NCBI Taxonomy" id="36643"/>
    <lineage>
        <taxon>Eukaryota</taxon>
        <taxon>Fungi</taxon>
        <taxon>Dikarya</taxon>
        <taxon>Ascomycota</taxon>
        <taxon>Pezizomycotina</taxon>
        <taxon>Eurotiomycetes</taxon>
        <taxon>Eurotiomycetidae</taxon>
        <taxon>Eurotiales</taxon>
        <taxon>Aspergillaceae</taxon>
        <taxon>Aspergillus</taxon>
        <taxon>Aspergillus subgen. Circumdati</taxon>
    </lineage>
</organism>
<dbReference type="OrthoDB" id="288590at2759"/>
<evidence type="ECO:0000313" key="6">
    <source>
        <dbReference type="Proteomes" id="UP000325780"/>
    </source>
</evidence>
<feature type="compositionally biased region" description="Basic and acidic residues" evidence="3">
    <location>
        <begin position="93"/>
        <end position="108"/>
    </location>
</feature>
<feature type="domain" description="Fe2OG dioxygenase" evidence="4">
    <location>
        <begin position="197"/>
        <end position="301"/>
    </location>
</feature>